<evidence type="ECO:0000313" key="2">
    <source>
        <dbReference type="EMBL" id="KAH0456962.1"/>
    </source>
</evidence>
<gene>
    <name evidence="2" type="ORF">IEQ34_014869</name>
</gene>
<feature type="region of interest" description="Disordered" evidence="1">
    <location>
        <begin position="1"/>
        <end position="35"/>
    </location>
</feature>
<evidence type="ECO:0000313" key="3">
    <source>
        <dbReference type="Proteomes" id="UP000775213"/>
    </source>
</evidence>
<sequence>MPPAPTFRTPNRARSSPHRATVLPDSSASPSQLRSSASARLIAVIPSPQPAPPPSACARVHV</sequence>
<protein>
    <submittedName>
        <fullName evidence="2">Uncharacterized protein</fullName>
    </submittedName>
</protein>
<dbReference type="AlphaFoldDB" id="A0AAV7GN51"/>
<dbReference type="Proteomes" id="UP000775213">
    <property type="component" value="Unassembled WGS sequence"/>
</dbReference>
<keyword evidence="3" id="KW-1185">Reference proteome</keyword>
<accession>A0AAV7GN51</accession>
<evidence type="ECO:0000256" key="1">
    <source>
        <dbReference type="SAM" id="MobiDB-lite"/>
    </source>
</evidence>
<comment type="caution">
    <text evidence="2">The sequence shown here is derived from an EMBL/GenBank/DDBJ whole genome shotgun (WGS) entry which is preliminary data.</text>
</comment>
<organism evidence="2 3">
    <name type="scientific">Dendrobium chrysotoxum</name>
    <name type="common">Orchid</name>
    <dbReference type="NCBI Taxonomy" id="161865"/>
    <lineage>
        <taxon>Eukaryota</taxon>
        <taxon>Viridiplantae</taxon>
        <taxon>Streptophyta</taxon>
        <taxon>Embryophyta</taxon>
        <taxon>Tracheophyta</taxon>
        <taxon>Spermatophyta</taxon>
        <taxon>Magnoliopsida</taxon>
        <taxon>Liliopsida</taxon>
        <taxon>Asparagales</taxon>
        <taxon>Orchidaceae</taxon>
        <taxon>Epidendroideae</taxon>
        <taxon>Malaxideae</taxon>
        <taxon>Dendrobiinae</taxon>
        <taxon>Dendrobium</taxon>
    </lineage>
</organism>
<name>A0AAV7GN51_DENCH</name>
<dbReference type="EMBL" id="JAGFBR010000013">
    <property type="protein sequence ID" value="KAH0456962.1"/>
    <property type="molecule type" value="Genomic_DNA"/>
</dbReference>
<reference evidence="2 3" key="1">
    <citation type="journal article" date="2021" name="Hortic Res">
        <title>Chromosome-scale assembly of the Dendrobium chrysotoxum genome enhances the understanding of orchid evolution.</title>
        <authorList>
            <person name="Zhang Y."/>
            <person name="Zhang G.Q."/>
            <person name="Zhang D."/>
            <person name="Liu X.D."/>
            <person name="Xu X.Y."/>
            <person name="Sun W.H."/>
            <person name="Yu X."/>
            <person name="Zhu X."/>
            <person name="Wang Z.W."/>
            <person name="Zhao X."/>
            <person name="Zhong W.Y."/>
            <person name="Chen H."/>
            <person name="Yin W.L."/>
            <person name="Huang T."/>
            <person name="Niu S.C."/>
            <person name="Liu Z.J."/>
        </authorList>
    </citation>
    <scope>NUCLEOTIDE SEQUENCE [LARGE SCALE GENOMIC DNA]</scope>
    <source>
        <strain evidence="2">Lindl</strain>
    </source>
</reference>
<proteinExistence type="predicted"/>
<feature type="compositionally biased region" description="Low complexity" evidence="1">
    <location>
        <begin position="26"/>
        <end position="35"/>
    </location>
</feature>